<evidence type="ECO:0000313" key="7">
    <source>
        <dbReference type="Proteomes" id="UP001211421"/>
    </source>
</evidence>
<dbReference type="InterPro" id="IPR004805">
    <property type="entry name" value="DnaE2/DnaE/PolC"/>
</dbReference>
<dbReference type="InterPro" id="IPR011708">
    <property type="entry name" value="DNA_pol3_alpha_NTPase_dom"/>
</dbReference>
<dbReference type="InterPro" id="IPR040982">
    <property type="entry name" value="DNA_pol3_finger"/>
</dbReference>
<evidence type="ECO:0000256" key="2">
    <source>
        <dbReference type="ARBA" id="ARBA00022695"/>
    </source>
</evidence>
<dbReference type="PANTHER" id="PTHR32294">
    <property type="entry name" value="DNA POLYMERASE III SUBUNIT ALPHA"/>
    <property type="match status" value="1"/>
</dbReference>
<reference evidence="6" key="1">
    <citation type="submission" date="2023-01" db="EMBL/GenBank/DDBJ databases">
        <title>Human gut microbiome strain richness.</title>
        <authorList>
            <person name="Chen-Liaw A."/>
        </authorList>
    </citation>
    <scope>NUCLEOTIDE SEQUENCE</scope>
    <source>
        <strain evidence="6">D59st1_B8_D59t2_181005</strain>
    </source>
</reference>
<dbReference type="Gene3D" id="3.20.20.140">
    <property type="entry name" value="Metal-dependent hydrolases"/>
    <property type="match status" value="1"/>
</dbReference>
<dbReference type="Pfam" id="PF02811">
    <property type="entry name" value="PHP"/>
    <property type="match status" value="1"/>
</dbReference>
<dbReference type="InterPro" id="IPR041931">
    <property type="entry name" value="DNA_pol3_alpha_thumb_dom"/>
</dbReference>
<evidence type="ECO:0000256" key="3">
    <source>
        <dbReference type="ARBA" id="ARBA00022705"/>
    </source>
</evidence>
<keyword evidence="2" id="KW-0548">Nucleotidyltransferase</keyword>
<keyword evidence="4" id="KW-0239">DNA-directed DNA polymerase</keyword>
<dbReference type="InterPro" id="IPR016195">
    <property type="entry name" value="Pol/histidinol_Pase-like"/>
</dbReference>
<dbReference type="AlphaFoldDB" id="A0AAW6E444"/>
<organism evidence="6 7">
    <name type="scientific">Ruminococcus bicirculans</name>
    <name type="common">ex Wegman et al. 2014</name>
    <dbReference type="NCBI Taxonomy" id="1160721"/>
    <lineage>
        <taxon>Bacteria</taxon>
        <taxon>Bacillati</taxon>
        <taxon>Bacillota</taxon>
        <taxon>Clostridia</taxon>
        <taxon>Eubacteriales</taxon>
        <taxon>Oscillospiraceae</taxon>
        <taxon>Ruminococcus</taxon>
    </lineage>
</organism>
<dbReference type="RefSeq" id="WP_243246436.1">
    <property type="nucleotide sequence ID" value="NZ_JADMNX010000005.1"/>
</dbReference>
<dbReference type="InterPro" id="IPR003141">
    <property type="entry name" value="Pol/His_phosphatase_N"/>
</dbReference>
<evidence type="ECO:0000259" key="5">
    <source>
        <dbReference type="SMART" id="SM00481"/>
    </source>
</evidence>
<dbReference type="SMART" id="SM00481">
    <property type="entry name" value="POLIIIAc"/>
    <property type="match status" value="1"/>
</dbReference>
<dbReference type="SUPFAM" id="SSF89550">
    <property type="entry name" value="PHP domain-like"/>
    <property type="match status" value="1"/>
</dbReference>
<dbReference type="Proteomes" id="UP001211421">
    <property type="component" value="Unassembled WGS sequence"/>
</dbReference>
<comment type="caution">
    <text evidence="6">The sequence shown here is derived from an EMBL/GenBank/DDBJ whole genome shotgun (WGS) entry which is preliminary data.</text>
</comment>
<dbReference type="GO" id="GO:0006260">
    <property type="term" value="P:DNA replication"/>
    <property type="evidence" value="ECO:0007669"/>
    <property type="project" value="UniProtKB-KW"/>
</dbReference>
<dbReference type="Gene3D" id="1.10.10.1600">
    <property type="entry name" value="Bacterial DNA polymerase III alpha subunit, thumb domain"/>
    <property type="match status" value="1"/>
</dbReference>
<keyword evidence="1" id="KW-0808">Transferase</keyword>
<name>A0AAW6E444_9FIRM</name>
<dbReference type="GO" id="GO:0003887">
    <property type="term" value="F:DNA-directed DNA polymerase activity"/>
    <property type="evidence" value="ECO:0007669"/>
    <property type="project" value="UniProtKB-KW"/>
</dbReference>
<evidence type="ECO:0000256" key="1">
    <source>
        <dbReference type="ARBA" id="ARBA00022679"/>
    </source>
</evidence>
<feature type="domain" description="Polymerase/histidinol phosphatase N-terminal" evidence="5">
    <location>
        <begin position="5"/>
        <end position="76"/>
    </location>
</feature>
<dbReference type="Pfam" id="PF07733">
    <property type="entry name" value="DNA_pol3_alpha"/>
    <property type="match status" value="1"/>
</dbReference>
<dbReference type="EMBL" id="JAQMLS010000005">
    <property type="protein sequence ID" value="MDB8741975.1"/>
    <property type="molecule type" value="Genomic_DNA"/>
</dbReference>
<evidence type="ECO:0000256" key="4">
    <source>
        <dbReference type="ARBA" id="ARBA00022932"/>
    </source>
</evidence>
<dbReference type="InterPro" id="IPR004013">
    <property type="entry name" value="PHP_dom"/>
</dbReference>
<accession>A0AAW6E444</accession>
<keyword evidence="3" id="KW-0235">DNA replication</keyword>
<sequence>MKNYTPFHVHSDLSNGVTNIDSTTKYIDYVNRAKELGMKAFGFAEHGSVFEWVHKKNSIEEAGMKYIHGCECYLTAGIEEKINDNYHVILIAKNFDGKNELNALVSSSFNRKDGHFYSKPRITMDELINTSDNIIVTSACLGGILHGTNEDLRDRFIGFLKNNKNRCFLEIQHHPFAEQCNYNVELAFLSKTIGVPLIAGTDTHSIDEEHAASRAILQKAKKVHFESEDQCDLVFKSYDELCEAYEKQGALPPNVYLEAIENTNVLADMIEPFTLDKGYKYPDLYDDPEKVFKQKIYQGIKERGIDKYDNYDEYISRIKEEIETFKHNNAIDFMLLDEDYKRHCREIGIGYGPARGSVSGSIVAYCLHITDIDSIKEHLNFSRFMNVERVSLADIDTDFYEKDIPKVKDYLYNKEKLFCCDIITFNTVALKGAIRDVGRALEIPLDTVADICKRLDTDYEKLKEEYPELFRWAESISGTIVSVGNHPAGVVVSPFPLNDWFGTFTSSTDEYPISQINMKEVESLNFVKLDLLRLDNIGAINEACDLAHIERLNPNNTPDDIEVWKDIRDDTTCIFQWESESASRYLKQLFSDETIKRIKEVNPNMTYMDLLSVGNGAIRPAGASYRNDLAKGVFHDNGHEALNEMLKPTLGFLVYQEQVIEFLHRFCGYSMGQADIVRRGFAKKTGTEKFIPDIKAGFIKTMKEKYNTTEEKSEELIVNFLQVIKDASEYLFSENHAKPYSWIGYICGYLRHYYPLEFLTAELNAFDDDIEKTISITNCVRKRGIKLCGIKFRKSKDKYFCDRDTNSIYKGLMSVKGLGQGIGDNLYTLKDKKYVNFAELLVDLYELKIGRGAIDILIKLDYFKEFGEVGKLLATCEYYYSLRKRSTLKKAELNEQQLKVASACAGKETAKQFSNVDINKFIIDTADFVTPCEFTLKERMDTEYELLGYVDYVNPKLDKVVYILDINTRYSPLVTMYSLSKGQVTQAKLKKKIFEYNKIAEKDLIKIDRFEKKNKTRFDDGKYIAIPGTVEWWINSYKKVVI</sequence>
<dbReference type="GO" id="GO:0008408">
    <property type="term" value="F:3'-5' exonuclease activity"/>
    <property type="evidence" value="ECO:0007669"/>
    <property type="project" value="InterPro"/>
</dbReference>
<protein>
    <submittedName>
        <fullName evidence="6">PHP domain-containing protein</fullName>
    </submittedName>
</protein>
<dbReference type="Pfam" id="PF17657">
    <property type="entry name" value="DNA_pol3_finger"/>
    <property type="match status" value="1"/>
</dbReference>
<dbReference type="Gene3D" id="1.10.150.870">
    <property type="match status" value="1"/>
</dbReference>
<gene>
    <name evidence="6" type="ORF">PNV70_07820</name>
</gene>
<evidence type="ECO:0000313" key="6">
    <source>
        <dbReference type="EMBL" id="MDB8741975.1"/>
    </source>
</evidence>
<proteinExistence type="predicted"/>